<keyword evidence="5" id="KW-1185">Reference proteome</keyword>
<dbReference type="Pfam" id="PF04245">
    <property type="entry name" value="NA37"/>
    <property type="match status" value="1"/>
</dbReference>
<evidence type="ECO:0000313" key="5">
    <source>
        <dbReference type="Proteomes" id="UP000187344"/>
    </source>
</evidence>
<dbReference type="OrthoDB" id="7540719at2"/>
<dbReference type="GO" id="GO:0005737">
    <property type="term" value="C:cytoplasm"/>
    <property type="evidence" value="ECO:0007669"/>
    <property type="project" value="UniProtKB-SubCell"/>
</dbReference>
<gene>
    <name evidence="4" type="ORF">PEB0149_012830</name>
</gene>
<dbReference type="RefSeq" id="WP_075869853.1">
    <property type="nucleotide sequence ID" value="NZ_CALYQA010000006.1"/>
</dbReference>
<keyword evidence="3" id="KW-0963">Cytoplasm</keyword>
<dbReference type="EMBL" id="LXYT01000001">
    <property type="protein sequence ID" value="OLY43845.1"/>
    <property type="molecule type" value="Genomic_DNA"/>
</dbReference>
<sequence length="324" mass="37316">MIENIIYHILDKKQYGLGKIISNPGCLAPNVSHQNFLDALNEAYRGKAGKGFGKFDDDDPISYPMPTLLTNYFDKKDFYDLSNKMMQLLLSRINNQQLATGGTVFIIEYKEQSDNYILVAILSKRIAFSTEDWSIKESKMLDIEHLKFAGRINLTKWKNLQERYISFLKGKDEIALYFKQFLSCNDALFASTETKKLVTSIVDFLDDKKIPLEEKESFKTSARNYLYELSKYGKSFCLETFANQFWPENPQEFKDKLGDGDDGVADGFVPDQRPLKHLITYSEKTRHWAFSFDLSAISNGEIVREGNMICIRRPSIQLLKAFEG</sequence>
<evidence type="ECO:0000313" key="4">
    <source>
        <dbReference type="EMBL" id="OLY43845.1"/>
    </source>
</evidence>
<dbReference type="Proteomes" id="UP000187344">
    <property type="component" value="Unassembled WGS sequence"/>
</dbReference>
<dbReference type="GO" id="GO:0003727">
    <property type="term" value="F:single-stranded RNA binding"/>
    <property type="evidence" value="ECO:0007669"/>
    <property type="project" value="TreeGrafter"/>
</dbReference>
<dbReference type="InterPro" id="IPR007358">
    <property type="entry name" value="Nucleoid_associated_NdpA"/>
</dbReference>
<comment type="similarity">
    <text evidence="2">Belongs to the YejK family.</text>
</comment>
<comment type="subcellular location">
    <subcellularLocation>
        <location evidence="1">Cytoplasm</location>
    </subcellularLocation>
</comment>
<reference evidence="4 5" key="1">
    <citation type="submission" date="2016-12" db="EMBL/GenBank/DDBJ databases">
        <title>Comparative genomics of Bartonella apis.</title>
        <authorList>
            <person name="Engel P."/>
        </authorList>
    </citation>
    <scope>NUCLEOTIDE SEQUENCE [LARGE SCALE GENOMIC DNA]</scope>
    <source>
        <strain evidence="4 5">PEB0149</strain>
    </source>
</reference>
<proteinExistence type="inferred from homology"/>
<evidence type="ECO:0000256" key="1">
    <source>
        <dbReference type="ARBA" id="ARBA00004496"/>
    </source>
</evidence>
<comment type="caution">
    <text evidence="4">The sequence shown here is derived from an EMBL/GenBank/DDBJ whole genome shotgun (WGS) entry which is preliminary data.</text>
</comment>
<dbReference type="GO" id="GO:0043590">
    <property type="term" value="C:bacterial nucleoid"/>
    <property type="evidence" value="ECO:0007669"/>
    <property type="project" value="TreeGrafter"/>
</dbReference>
<dbReference type="PANTHER" id="PTHR38772:SF1">
    <property type="entry name" value="NUCLEOID-ASSOCIATED PROTEIN YEJK"/>
    <property type="match status" value="1"/>
</dbReference>
<dbReference type="AlphaFoldDB" id="A0A1R0FA40"/>
<organism evidence="4 5">
    <name type="scientific">Bartonella apis</name>
    <dbReference type="NCBI Taxonomy" id="1686310"/>
    <lineage>
        <taxon>Bacteria</taxon>
        <taxon>Pseudomonadati</taxon>
        <taxon>Pseudomonadota</taxon>
        <taxon>Alphaproteobacteria</taxon>
        <taxon>Hyphomicrobiales</taxon>
        <taxon>Bartonellaceae</taxon>
        <taxon>Bartonella</taxon>
    </lineage>
</organism>
<accession>A0A1R0FA40</accession>
<evidence type="ECO:0000256" key="3">
    <source>
        <dbReference type="ARBA" id="ARBA00022490"/>
    </source>
</evidence>
<dbReference type="PANTHER" id="PTHR38772">
    <property type="match status" value="1"/>
</dbReference>
<name>A0A1R0FA40_9HYPH</name>
<protein>
    <submittedName>
        <fullName evidence="4">Nucleoid-associated protein</fullName>
    </submittedName>
</protein>
<dbReference type="GO" id="GO:0003690">
    <property type="term" value="F:double-stranded DNA binding"/>
    <property type="evidence" value="ECO:0007669"/>
    <property type="project" value="TreeGrafter"/>
</dbReference>
<evidence type="ECO:0000256" key="2">
    <source>
        <dbReference type="ARBA" id="ARBA00009035"/>
    </source>
</evidence>